<gene>
    <name evidence="4" type="ORF">IT779_03575</name>
</gene>
<accession>A0A931I7N0</accession>
<dbReference type="GO" id="GO:0004222">
    <property type="term" value="F:metalloendopeptidase activity"/>
    <property type="evidence" value="ECO:0007669"/>
    <property type="project" value="TreeGrafter"/>
</dbReference>
<dbReference type="InterPro" id="IPR050570">
    <property type="entry name" value="Cell_wall_metabolism_enzyme"/>
</dbReference>
<dbReference type="SUPFAM" id="SSF51261">
    <property type="entry name" value="Duplicated hybrid motif"/>
    <property type="match status" value="1"/>
</dbReference>
<sequence length="192" mass="20277">MSGRRRNRRHVNYLRGASVFAAGLAAATVQAGHGAIADSSGEFGWPLSPRPQVEKRFDGPAQDWLPGHRGVDLAGAPGQDVLAAGAGIVVFAGDVAGRPVLSVDHPGGLRTTYEPVRARIGVGGRVARGTPIGELEAGHDGCPVQACLHWGLRRQSGGRREYLNPLGLLRLSPLRLEPVDARTVRQAAPPDR</sequence>
<organism evidence="4 5">
    <name type="scientific">Nocardia bovistercoris</name>
    <dbReference type="NCBI Taxonomy" id="2785916"/>
    <lineage>
        <taxon>Bacteria</taxon>
        <taxon>Bacillati</taxon>
        <taxon>Actinomycetota</taxon>
        <taxon>Actinomycetes</taxon>
        <taxon>Mycobacteriales</taxon>
        <taxon>Nocardiaceae</taxon>
        <taxon>Nocardia</taxon>
    </lineage>
</organism>
<reference evidence="4" key="1">
    <citation type="submission" date="2020-11" db="EMBL/GenBank/DDBJ databases">
        <title>Nocardia NEAU-351.nov., a novel actinomycete isolated from the cow dung.</title>
        <authorList>
            <person name="Zhang X."/>
        </authorList>
    </citation>
    <scope>NUCLEOTIDE SEQUENCE</scope>
    <source>
        <strain evidence="4">NEAU-351</strain>
    </source>
</reference>
<dbReference type="EMBL" id="JADMLG010000001">
    <property type="protein sequence ID" value="MBH0775365.1"/>
    <property type="molecule type" value="Genomic_DNA"/>
</dbReference>
<keyword evidence="1 2" id="KW-0732">Signal</keyword>
<evidence type="ECO:0000259" key="3">
    <source>
        <dbReference type="Pfam" id="PF01551"/>
    </source>
</evidence>
<comment type="caution">
    <text evidence="4">The sequence shown here is derived from an EMBL/GenBank/DDBJ whole genome shotgun (WGS) entry which is preliminary data.</text>
</comment>
<dbReference type="PANTHER" id="PTHR21666">
    <property type="entry name" value="PEPTIDASE-RELATED"/>
    <property type="match status" value="1"/>
</dbReference>
<feature type="chain" id="PRO_5039086622" evidence="2">
    <location>
        <begin position="32"/>
        <end position="192"/>
    </location>
</feature>
<keyword evidence="5" id="KW-1185">Reference proteome</keyword>
<dbReference type="Proteomes" id="UP000655751">
    <property type="component" value="Unassembled WGS sequence"/>
</dbReference>
<feature type="signal peptide" evidence="2">
    <location>
        <begin position="1"/>
        <end position="31"/>
    </location>
</feature>
<feature type="domain" description="M23ase beta-sheet core" evidence="3">
    <location>
        <begin position="67"/>
        <end position="155"/>
    </location>
</feature>
<dbReference type="Gene3D" id="2.70.70.10">
    <property type="entry name" value="Glucose Permease (Domain IIA)"/>
    <property type="match status" value="1"/>
</dbReference>
<dbReference type="RefSeq" id="WP_196147813.1">
    <property type="nucleotide sequence ID" value="NZ_JADMLG010000001.1"/>
</dbReference>
<name>A0A931I7N0_9NOCA</name>
<dbReference type="CDD" id="cd12797">
    <property type="entry name" value="M23_peptidase"/>
    <property type="match status" value="1"/>
</dbReference>
<evidence type="ECO:0000313" key="4">
    <source>
        <dbReference type="EMBL" id="MBH0775365.1"/>
    </source>
</evidence>
<evidence type="ECO:0000256" key="2">
    <source>
        <dbReference type="SAM" id="SignalP"/>
    </source>
</evidence>
<evidence type="ECO:0000256" key="1">
    <source>
        <dbReference type="ARBA" id="ARBA00022729"/>
    </source>
</evidence>
<dbReference type="InterPro" id="IPR016047">
    <property type="entry name" value="M23ase_b-sheet_dom"/>
</dbReference>
<dbReference type="PANTHER" id="PTHR21666:SF289">
    <property type="entry name" value="L-ALA--D-GLU ENDOPEPTIDASE"/>
    <property type="match status" value="1"/>
</dbReference>
<protein>
    <submittedName>
        <fullName evidence="4">M23 family metallopeptidase</fullName>
    </submittedName>
</protein>
<dbReference type="InterPro" id="IPR011055">
    <property type="entry name" value="Dup_hybrid_motif"/>
</dbReference>
<dbReference type="AlphaFoldDB" id="A0A931I7N0"/>
<proteinExistence type="predicted"/>
<dbReference type="Pfam" id="PF01551">
    <property type="entry name" value="Peptidase_M23"/>
    <property type="match status" value="1"/>
</dbReference>
<evidence type="ECO:0000313" key="5">
    <source>
        <dbReference type="Proteomes" id="UP000655751"/>
    </source>
</evidence>